<evidence type="ECO:0000256" key="1">
    <source>
        <dbReference type="ARBA" id="ARBA00005417"/>
    </source>
</evidence>
<keyword evidence="2" id="KW-0813">Transport</keyword>
<sequence length="251" mass="27439">MLARFRASPPPPEEPVAPDPGPPRPAGPGSVRFVSVSKSYRTGFRQRKYVIRDCSVLFPAGRKVALLGHNGSGKSTMMRLISGAQDYDSGEIICNGAMSWPIGFAGAFHPEMTGAQNARFVARVHGIDTDAMVDFVQDFSELGDYLDMPFRTYSSGMRARLAFGVSMGVPFDCYLVDEVTSVGDKRFREKCAETFHTRLSRASAIMATHSLTQVKTMCDMAAVLHAGTLTLYDSVEEGLEVHKANQMEASR</sequence>
<dbReference type="InterPro" id="IPR003439">
    <property type="entry name" value="ABC_transporter-like_ATP-bd"/>
</dbReference>
<name>A0A8J6Z9U7_9RHOB</name>
<reference evidence="7" key="1">
    <citation type="submission" date="2020-09" db="EMBL/GenBank/DDBJ databases">
        <title>A novel bacterium of genus Mangrovicoccus, isolated from South China Sea.</title>
        <authorList>
            <person name="Huang H."/>
            <person name="Mo K."/>
            <person name="Hu Y."/>
        </authorList>
    </citation>
    <scope>NUCLEOTIDE SEQUENCE</scope>
    <source>
        <strain evidence="7">HB182678</strain>
    </source>
</reference>
<feature type="domain" description="ABC transporter" evidence="6">
    <location>
        <begin position="31"/>
        <end position="251"/>
    </location>
</feature>
<dbReference type="PANTHER" id="PTHR46743">
    <property type="entry name" value="TEICHOIC ACIDS EXPORT ATP-BINDING PROTEIN TAGH"/>
    <property type="match status" value="1"/>
</dbReference>
<keyword evidence="8" id="KW-1185">Reference proteome</keyword>
<dbReference type="CDD" id="cd03220">
    <property type="entry name" value="ABC_KpsT_Wzt"/>
    <property type="match status" value="1"/>
</dbReference>
<feature type="compositionally biased region" description="Pro residues" evidence="5">
    <location>
        <begin position="8"/>
        <end position="26"/>
    </location>
</feature>
<organism evidence="7 8">
    <name type="scientific">Mangrovicoccus algicola</name>
    <dbReference type="NCBI Taxonomy" id="2771008"/>
    <lineage>
        <taxon>Bacteria</taxon>
        <taxon>Pseudomonadati</taxon>
        <taxon>Pseudomonadota</taxon>
        <taxon>Alphaproteobacteria</taxon>
        <taxon>Rhodobacterales</taxon>
        <taxon>Paracoccaceae</taxon>
        <taxon>Mangrovicoccus</taxon>
    </lineage>
</organism>
<dbReference type="GO" id="GO:0016020">
    <property type="term" value="C:membrane"/>
    <property type="evidence" value="ECO:0007669"/>
    <property type="project" value="InterPro"/>
</dbReference>
<dbReference type="GO" id="GO:0005524">
    <property type="term" value="F:ATP binding"/>
    <property type="evidence" value="ECO:0007669"/>
    <property type="project" value="UniProtKB-KW"/>
</dbReference>
<dbReference type="SMART" id="SM00382">
    <property type="entry name" value="AAA"/>
    <property type="match status" value="1"/>
</dbReference>
<evidence type="ECO:0000259" key="6">
    <source>
        <dbReference type="PROSITE" id="PS50893"/>
    </source>
</evidence>
<feature type="region of interest" description="Disordered" evidence="5">
    <location>
        <begin position="1"/>
        <end position="30"/>
    </location>
</feature>
<gene>
    <name evidence="7" type="ORF">ICN82_12405</name>
</gene>
<evidence type="ECO:0000256" key="3">
    <source>
        <dbReference type="ARBA" id="ARBA00022741"/>
    </source>
</evidence>
<dbReference type="SUPFAM" id="SSF52540">
    <property type="entry name" value="P-loop containing nucleoside triphosphate hydrolases"/>
    <property type="match status" value="1"/>
</dbReference>
<dbReference type="EMBL" id="JACVXA010000036">
    <property type="protein sequence ID" value="MBE3639005.1"/>
    <property type="molecule type" value="Genomic_DNA"/>
</dbReference>
<evidence type="ECO:0000313" key="7">
    <source>
        <dbReference type="EMBL" id="MBE3639005.1"/>
    </source>
</evidence>
<dbReference type="InterPro" id="IPR050683">
    <property type="entry name" value="Bact_Polysacc_Export_ATP-bd"/>
</dbReference>
<dbReference type="PANTHER" id="PTHR46743:SF2">
    <property type="entry name" value="TEICHOIC ACIDS EXPORT ATP-BINDING PROTEIN TAGH"/>
    <property type="match status" value="1"/>
</dbReference>
<dbReference type="InterPro" id="IPR003593">
    <property type="entry name" value="AAA+_ATPase"/>
</dbReference>
<keyword evidence="4 7" id="KW-0067">ATP-binding</keyword>
<dbReference type="InterPro" id="IPR015860">
    <property type="entry name" value="ABC_transpr_TagH-like"/>
</dbReference>
<comment type="similarity">
    <text evidence="1">Belongs to the ABC transporter superfamily.</text>
</comment>
<evidence type="ECO:0000256" key="4">
    <source>
        <dbReference type="ARBA" id="ARBA00022840"/>
    </source>
</evidence>
<dbReference type="RefSeq" id="WP_193183229.1">
    <property type="nucleotide sequence ID" value="NZ_JACVXA010000036.1"/>
</dbReference>
<dbReference type="AlphaFoldDB" id="A0A8J6Z9U7"/>
<dbReference type="Proteomes" id="UP000609121">
    <property type="component" value="Unassembled WGS sequence"/>
</dbReference>
<dbReference type="Gene3D" id="3.40.50.300">
    <property type="entry name" value="P-loop containing nucleotide triphosphate hydrolases"/>
    <property type="match status" value="1"/>
</dbReference>
<dbReference type="Pfam" id="PF00005">
    <property type="entry name" value="ABC_tran"/>
    <property type="match status" value="1"/>
</dbReference>
<proteinExistence type="inferred from homology"/>
<evidence type="ECO:0000256" key="5">
    <source>
        <dbReference type="SAM" id="MobiDB-lite"/>
    </source>
</evidence>
<evidence type="ECO:0000256" key="2">
    <source>
        <dbReference type="ARBA" id="ARBA00022448"/>
    </source>
</evidence>
<dbReference type="PROSITE" id="PS00211">
    <property type="entry name" value="ABC_TRANSPORTER_1"/>
    <property type="match status" value="1"/>
</dbReference>
<dbReference type="PROSITE" id="PS50893">
    <property type="entry name" value="ABC_TRANSPORTER_2"/>
    <property type="match status" value="1"/>
</dbReference>
<dbReference type="InterPro" id="IPR027417">
    <property type="entry name" value="P-loop_NTPase"/>
</dbReference>
<accession>A0A8J6Z9U7</accession>
<dbReference type="InterPro" id="IPR017871">
    <property type="entry name" value="ABC_transporter-like_CS"/>
</dbReference>
<keyword evidence="3" id="KW-0547">Nucleotide-binding</keyword>
<dbReference type="GO" id="GO:0140359">
    <property type="term" value="F:ABC-type transporter activity"/>
    <property type="evidence" value="ECO:0007669"/>
    <property type="project" value="InterPro"/>
</dbReference>
<comment type="caution">
    <text evidence="7">The sequence shown here is derived from an EMBL/GenBank/DDBJ whole genome shotgun (WGS) entry which is preliminary data.</text>
</comment>
<protein>
    <submittedName>
        <fullName evidence="7">ABC transporter ATP-binding protein</fullName>
    </submittedName>
</protein>
<dbReference type="GO" id="GO:0016887">
    <property type="term" value="F:ATP hydrolysis activity"/>
    <property type="evidence" value="ECO:0007669"/>
    <property type="project" value="InterPro"/>
</dbReference>
<evidence type="ECO:0000313" key="8">
    <source>
        <dbReference type="Proteomes" id="UP000609121"/>
    </source>
</evidence>